<feature type="non-terminal residue" evidence="2">
    <location>
        <position position="1"/>
    </location>
</feature>
<feature type="compositionally biased region" description="Polar residues" evidence="1">
    <location>
        <begin position="23"/>
        <end position="36"/>
    </location>
</feature>
<dbReference type="AlphaFoldDB" id="A0AAU9VFH0"/>
<evidence type="ECO:0000256" key="1">
    <source>
        <dbReference type="SAM" id="MobiDB-lite"/>
    </source>
</evidence>
<feature type="region of interest" description="Disordered" evidence="1">
    <location>
        <begin position="1"/>
        <end position="36"/>
    </location>
</feature>
<organism evidence="2 3">
    <name type="scientific">Euphydryas editha</name>
    <name type="common">Edith's checkerspot</name>
    <dbReference type="NCBI Taxonomy" id="104508"/>
    <lineage>
        <taxon>Eukaryota</taxon>
        <taxon>Metazoa</taxon>
        <taxon>Ecdysozoa</taxon>
        <taxon>Arthropoda</taxon>
        <taxon>Hexapoda</taxon>
        <taxon>Insecta</taxon>
        <taxon>Pterygota</taxon>
        <taxon>Neoptera</taxon>
        <taxon>Endopterygota</taxon>
        <taxon>Lepidoptera</taxon>
        <taxon>Glossata</taxon>
        <taxon>Ditrysia</taxon>
        <taxon>Papilionoidea</taxon>
        <taxon>Nymphalidae</taxon>
        <taxon>Nymphalinae</taxon>
        <taxon>Euphydryas</taxon>
    </lineage>
</organism>
<keyword evidence="3" id="KW-1185">Reference proteome</keyword>
<dbReference type="Gene3D" id="1.20.5.440">
    <property type="entry name" value="ATP synthase delta/epsilon subunit, C-terminal domain"/>
    <property type="match status" value="1"/>
</dbReference>
<comment type="caution">
    <text evidence="2">The sequence shown here is derived from an EMBL/GenBank/DDBJ whole genome shotgun (WGS) entry which is preliminary data.</text>
</comment>
<evidence type="ECO:0000313" key="3">
    <source>
        <dbReference type="Proteomes" id="UP001153954"/>
    </source>
</evidence>
<gene>
    <name evidence="2" type="ORF">EEDITHA_LOCUS23162</name>
</gene>
<feature type="compositionally biased region" description="Basic and acidic residues" evidence="1">
    <location>
        <begin position="1"/>
        <end position="13"/>
    </location>
</feature>
<evidence type="ECO:0000313" key="2">
    <source>
        <dbReference type="EMBL" id="CAH2109309.1"/>
    </source>
</evidence>
<protein>
    <submittedName>
        <fullName evidence="2">Uncharacterized protein</fullName>
    </submittedName>
</protein>
<proteinExistence type="predicted"/>
<name>A0AAU9VFH0_EUPED</name>
<dbReference type="EMBL" id="CAKOGL010000095">
    <property type="protein sequence ID" value="CAH2109309.1"/>
    <property type="molecule type" value="Genomic_DNA"/>
</dbReference>
<accession>A0AAU9VFH0</accession>
<sequence length="36" mass="3884">VLAEEAHPLENLDRSAAQEALSKAQSEFNSASNEQV</sequence>
<dbReference type="Proteomes" id="UP001153954">
    <property type="component" value="Unassembled WGS sequence"/>
</dbReference>
<reference evidence="2" key="1">
    <citation type="submission" date="2022-03" db="EMBL/GenBank/DDBJ databases">
        <authorList>
            <person name="Tunstrom K."/>
        </authorList>
    </citation>
    <scope>NUCLEOTIDE SEQUENCE</scope>
</reference>